<dbReference type="Proteomes" id="UP000830055">
    <property type="component" value="Chromosome"/>
</dbReference>
<dbReference type="InterPro" id="IPR027417">
    <property type="entry name" value="P-loop_NTPase"/>
</dbReference>
<dbReference type="NCBIfam" id="TIGR00678">
    <property type="entry name" value="holB"/>
    <property type="match status" value="1"/>
</dbReference>
<dbReference type="InterPro" id="IPR050238">
    <property type="entry name" value="DNA_Rep/Repair_Clamp_Loader"/>
</dbReference>
<evidence type="ECO:0000313" key="1">
    <source>
        <dbReference type="EMBL" id="BDD85729.1"/>
    </source>
</evidence>
<dbReference type="RefSeq" id="WP_284152863.1">
    <property type="nucleotide sequence ID" value="NZ_AP025516.1"/>
</dbReference>
<dbReference type="Pfam" id="PF13177">
    <property type="entry name" value="DNA_pol3_delta2"/>
    <property type="match status" value="1"/>
</dbReference>
<proteinExistence type="predicted"/>
<dbReference type="EMBL" id="AP025516">
    <property type="protein sequence ID" value="BDD85729.1"/>
    <property type="molecule type" value="Genomic_DNA"/>
</dbReference>
<dbReference type="PANTHER" id="PTHR11669:SF8">
    <property type="entry name" value="DNA POLYMERASE III SUBUNIT DELTA"/>
    <property type="match status" value="1"/>
</dbReference>
<dbReference type="PANTHER" id="PTHR11669">
    <property type="entry name" value="REPLICATION FACTOR C / DNA POLYMERASE III GAMMA-TAU SUBUNIT"/>
    <property type="match status" value="1"/>
</dbReference>
<evidence type="ECO:0000313" key="2">
    <source>
        <dbReference type="Proteomes" id="UP000830055"/>
    </source>
</evidence>
<keyword evidence="2" id="KW-1185">Reference proteome</keyword>
<protein>
    <submittedName>
        <fullName evidence="1">DNA polymerase III subunit delta</fullName>
    </submittedName>
</protein>
<gene>
    <name evidence="1" type="primary">holB</name>
    <name evidence="1" type="ORF">DPPLL_00940</name>
</gene>
<reference evidence="1 2" key="1">
    <citation type="submission" date="2022-01" db="EMBL/GenBank/DDBJ databases">
        <title>Desulfofustis limnae sp. nov., a novel mesophilic sulfate-reducing bacterium isolated from marsh soil.</title>
        <authorList>
            <person name="Watanabe M."/>
            <person name="Takahashi A."/>
            <person name="Kojima H."/>
            <person name="Fukui M."/>
        </authorList>
    </citation>
    <scope>NUCLEOTIDE SEQUENCE [LARGE SCALE GENOMIC DNA]</scope>
    <source>
        <strain evidence="1 2">PPLL</strain>
    </source>
</reference>
<organism evidence="1 2">
    <name type="scientific">Desulfofustis limnaeus</name>
    <dbReference type="NCBI Taxonomy" id="2740163"/>
    <lineage>
        <taxon>Bacteria</taxon>
        <taxon>Pseudomonadati</taxon>
        <taxon>Thermodesulfobacteriota</taxon>
        <taxon>Desulfobulbia</taxon>
        <taxon>Desulfobulbales</taxon>
        <taxon>Desulfocapsaceae</taxon>
        <taxon>Desulfofustis</taxon>
    </lineage>
</organism>
<sequence length="327" mass="36355">MTEDRLLFPGLQGQEKAKTLLRRVTESRRLAHAYLFRGPDGVGKRLCAYLFGAFLNCLEPTGNGACGRCLSCRKYLSGNHPDFIVVSPESGTIKIDRIRELCRSLSYPPYESAMRIVVMEDVHLLRTEAANSLLKTLEEPPAQNLLILTAESSRTVLPTILSRCQIIPFYGLNDEQVKQVLQDKEPVLSEEEVRTLVLMAAGSPGLALRLRREGIVSLWQEVLTVLSGQVDEASRISAVLCCAERLAELKEHLVVLFDLLQIWVRDGLLAQQQAGVTAAVDGARARLNAIDRARQRLARNCNRSLVCETLLFDLQATVPGVSFKVHH</sequence>
<dbReference type="SUPFAM" id="SSF52540">
    <property type="entry name" value="P-loop containing nucleoside triphosphate hydrolases"/>
    <property type="match status" value="1"/>
</dbReference>
<dbReference type="InterPro" id="IPR004622">
    <property type="entry name" value="DNA_pol_HolB"/>
</dbReference>
<name>A0ABM7W479_9BACT</name>
<accession>A0ABM7W479</accession>
<dbReference type="Gene3D" id="3.40.50.300">
    <property type="entry name" value="P-loop containing nucleotide triphosphate hydrolases"/>
    <property type="match status" value="1"/>
</dbReference>